<dbReference type="PROSITE" id="PS01187">
    <property type="entry name" value="EGF_CA"/>
    <property type="match status" value="1"/>
</dbReference>
<dbReference type="PROSITE" id="PS00010">
    <property type="entry name" value="ASX_HYDROXYL"/>
    <property type="match status" value="1"/>
</dbReference>
<feature type="region of interest" description="Disordered" evidence="3">
    <location>
        <begin position="1"/>
        <end position="24"/>
    </location>
</feature>
<dbReference type="InterPro" id="IPR001881">
    <property type="entry name" value="EGF-like_Ca-bd_dom"/>
</dbReference>
<dbReference type="SMART" id="SM00179">
    <property type="entry name" value="EGF_CA"/>
    <property type="match status" value="1"/>
</dbReference>
<protein>
    <recommendedName>
        <fullName evidence="4">EGF-like domain-containing protein</fullName>
    </recommendedName>
</protein>
<gene>
    <name evidence="5" type="ORF">P7K49_002097</name>
</gene>
<dbReference type="Proteomes" id="UP001266305">
    <property type="component" value="Unassembled WGS sequence"/>
</dbReference>
<evidence type="ECO:0000313" key="5">
    <source>
        <dbReference type="EMBL" id="KAK2120711.1"/>
    </source>
</evidence>
<evidence type="ECO:0000313" key="6">
    <source>
        <dbReference type="Proteomes" id="UP001266305"/>
    </source>
</evidence>
<comment type="caution">
    <text evidence="2">Lacks conserved residue(s) required for the propagation of feature annotation.</text>
</comment>
<dbReference type="InterPro" id="IPR018097">
    <property type="entry name" value="EGF_Ca-bd_CS"/>
</dbReference>
<dbReference type="Gene3D" id="2.10.25.10">
    <property type="entry name" value="Laminin"/>
    <property type="match status" value="1"/>
</dbReference>
<accession>A0ABQ9WHB2</accession>
<keyword evidence="1" id="KW-1015">Disulfide bond</keyword>
<reference evidence="5 6" key="1">
    <citation type="submission" date="2023-05" db="EMBL/GenBank/DDBJ databases">
        <title>B98-5 Cell Line De Novo Hybrid Assembly: An Optical Mapping Approach.</title>
        <authorList>
            <person name="Kananen K."/>
            <person name="Auerbach J.A."/>
            <person name="Kautto E."/>
            <person name="Blachly J.S."/>
        </authorList>
    </citation>
    <scope>NUCLEOTIDE SEQUENCE [LARGE SCALE GENOMIC DNA]</scope>
    <source>
        <strain evidence="5">B95-8</strain>
        <tissue evidence="5">Cell line</tissue>
    </source>
</reference>
<dbReference type="CDD" id="cd00054">
    <property type="entry name" value="EGF_CA"/>
    <property type="match status" value="1"/>
</dbReference>
<dbReference type="InterPro" id="IPR000742">
    <property type="entry name" value="EGF"/>
</dbReference>
<sequence length="192" mass="20593">MRVPGRGAAGEQVHGGAHGGWDTGLEASVVSSPSPQLCPVGHWGRSCPPHRSPSPVPHPTGYEGMHCEVNTDECASSPCLHSGRCLDKINEFQCECLMGERRPCLALALPLAVCTPAWAGPALLRGAWPWGCVLAARRMRVLPPEWMACFQASLKGKAWWGVSGSSLRGHGGAQAWRPPVIWCSPSCLERRV</sequence>
<keyword evidence="6" id="KW-1185">Reference proteome</keyword>
<dbReference type="InterPro" id="IPR000152">
    <property type="entry name" value="EGF-type_Asp/Asn_hydroxyl_site"/>
</dbReference>
<proteinExistence type="predicted"/>
<evidence type="ECO:0000259" key="4">
    <source>
        <dbReference type="PROSITE" id="PS50026"/>
    </source>
</evidence>
<feature type="domain" description="EGF-like" evidence="4">
    <location>
        <begin position="70"/>
        <end position="105"/>
    </location>
</feature>
<organism evidence="5 6">
    <name type="scientific">Saguinus oedipus</name>
    <name type="common">Cotton-top tamarin</name>
    <name type="synonym">Oedipomidas oedipus</name>
    <dbReference type="NCBI Taxonomy" id="9490"/>
    <lineage>
        <taxon>Eukaryota</taxon>
        <taxon>Metazoa</taxon>
        <taxon>Chordata</taxon>
        <taxon>Craniata</taxon>
        <taxon>Vertebrata</taxon>
        <taxon>Euteleostomi</taxon>
        <taxon>Mammalia</taxon>
        <taxon>Eutheria</taxon>
        <taxon>Euarchontoglires</taxon>
        <taxon>Primates</taxon>
        <taxon>Haplorrhini</taxon>
        <taxon>Platyrrhini</taxon>
        <taxon>Cebidae</taxon>
        <taxon>Callitrichinae</taxon>
        <taxon>Saguinus</taxon>
    </lineage>
</organism>
<evidence type="ECO:0000256" key="3">
    <source>
        <dbReference type="SAM" id="MobiDB-lite"/>
    </source>
</evidence>
<dbReference type="SUPFAM" id="SSF57196">
    <property type="entry name" value="EGF/Laminin"/>
    <property type="match status" value="1"/>
</dbReference>
<evidence type="ECO:0000256" key="1">
    <source>
        <dbReference type="ARBA" id="ARBA00023157"/>
    </source>
</evidence>
<name>A0ABQ9WHB2_SAGOE</name>
<dbReference type="Pfam" id="PF00008">
    <property type="entry name" value="EGF"/>
    <property type="match status" value="1"/>
</dbReference>
<dbReference type="EMBL" id="JASSZA010000001">
    <property type="protein sequence ID" value="KAK2120711.1"/>
    <property type="molecule type" value="Genomic_DNA"/>
</dbReference>
<evidence type="ECO:0000256" key="2">
    <source>
        <dbReference type="PROSITE-ProRule" id="PRU00076"/>
    </source>
</evidence>
<dbReference type="PROSITE" id="PS50026">
    <property type="entry name" value="EGF_3"/>
    <property type="match status" value="1"/>
</dbReference>
<keyword evidence="2" id="KW-0245">EGF-like domain</keyword>
<comment type="caution">
    <text evidence="5">The sequence shown here is derived from an EMBL/GenBank/DDBJ whole genome shotgun (WGS) entry which is preliminary data.</text>
</comment>